<evidence type="ECO:0000313" key="6">
    <source>
        <dbReference type="EMBL" id="ADY37885.1"/>
    </source>
</evidence>
<accession>F0R5X9</accession>
<feature type="transmembrane region" description="Helical" evidence="4">
    <location>
        <begin position="145"/>
        <end position="168"/>
    </location>
</feature>
<keyword evidence="7" id="KW-1185">Reference proteome</keyword>
<dbReference type="Proteomes" id="UP000007486">
    <property type="component" value="Chromosome"/>
</dbReference>
<protein>
    <submittedName>
        <fullName evidence="6">Helix-turn-helix domain-containing protein AraC type</fullName>
    </submittedName>
</protein>
<feature type="transmembrane region" description="Helical" evidence="4">
    <location>
        <begin position="78"/>
        <end position="97"/>
    </location>
</feature>
<dbReference type="HOGENOM" id="CLU_063622_0_0_10"/>
<dbReference type="eggNOG" id="COG2207">
    <property type="taxonomic scope" value="Bacteria"/>
</dbReference>
<dbReference type="KEGG" id="bsa:Bacsa_3360"/>
<feature type="transmembrane region" description="Helical" evidence="4">
    <location>
        <begin position="6"/>
        <end position="27"/>
    </location>
</feature>
<evidence type="ECO:0000259" key="5">
    <source>
        <dbReference type="PROSITE" id="PS01124"/>
    </source>
</evidence>
<dbReference type="Pfam" id="PF12833">
    <property type="entry name" value="HTH_18"/>
    <property type="match status" value="1"/>
</dbReference>
<organism evidence="6 7">
    <name type="scientific">Phocaeicola salanitronis (strain DSM 18170 / JCM 13657 / CCUG 60908 / BL78)</name>
    <name type="common">Bacteroides salanitronis</name>
    <dbReference type="NCBI Taxonomy" id="667015"/>
    <lineage>
        <taxon>Bacteria</taxon>
        <taxon>Pseudomonadati</taxon>
        <taxon>Bacteroidota</taxon>
        <taxon>Bacteroidia</taxon>
        <taxon>Bacteroidales</taxon>
        <taxon>Bacteroidaceae</taxon>
        <taxon>Phocaeicola</taxon>
    </lineage>
</organism>
<dbReference type="OrthoDB" id="1275115at2"/>
<feature type="transmembrane region" description="Helical" evidence="4">
    <location>
        <begin position="180"/>
        <end position="199"/>
    </location>
</feature>
<dbReference type="GO" id="GO:0043565">
    <property type="term" value="F:sequence-specific DNA binding"/>
    <property type="evidence" value="ECO:0007669"/>
    <property type="project" value="InterPro"/>
</dbReference>
<dbReference type="PANTHER" id="PTHR43280:SF2">
    <property type="entry name" value="HTH-TYPE TRANSCRIPTIONAL REGULATOR EXSA"/>
    <property type="match status" value="1"/>
</dbReference>
<evidence type="ECO:0000256" key="1">
    <source>
        <dbReference type="ARBA" id="ARBA00023015"/>
    </source>
</evidence>
<evidence type="ECO:0000313" key="7">
    <source>
        <dbReference type="Proteomes" id="UP000007486"/>
    </source>
</evidence>
<feature type="transmembrane region" description="Helical" evidence="4">
    <location>
        <begin position="104"/>
        <end position="125"/>
    </location>
</feature>
<gene>
    <name evidence="6" type="ordered locus">Bacsa_3360</name>
</gene>
<dbReference type="PROSITE" id="PS01124">
    <property type="entry name" value="HTH_ARAC_FAMILY_2"/>
    <property type="match status" value="1"/>
</dbReference>
<keyword evidence="4" id="KW-0812">Transmembrane</keyword>
<dbReference type="GO" id="GO:0003700">
    <property type="term" value="F:DNA-binding transcription factor activity"/>
    <property type="evidence" value="ECO:0007669"/>
    <property type="project" value="InterPro"/>
</dbReference>
<keyword evidence="4" id="KW-0472">Membrane</keyword>
<dbReference type="PANTHER" id="PTHR43280">
    <property type="entry name" value="ARAC-FAMILY TRANSCRIPTIONAL REGULATOR"/>
    <property type="match status" value="1"/>
</dbReference>
<dbReference type="InterPro" id="IPR018060">
    <property type="entry name" value="HTH_AraC"/>
</dbReference>
<dbReference type="InterPro" id="IPR009057">
    <property type="entry name" value="Homeodomain-like_sf"/>
</dbReference>
<feature type="transmembrane region" description="Helical" evidence="4">
    <location>
        <begin position="34"/>
        <end position="58"/>
    </location>
</feature>
<evidence type="ECO:0000256" key="2">
    <source>
        <dbReference type="ARBA" id="ARBA00023125"/>
    </source>
</evidence>
<dbReference type="RefSeq" id="WP_013619242.1">
    <property type="nucleotide sequence ID" value="NC_015164.1"/>
</dbReference>
<name>F0R5X9_PHOSB</name>
<keyword evidence="3" id="KW-0804">Transcription</keyword>
<dbReference type="AlphaFoldDB" id="F0R5X9"/>
<keyword evidence="2" id="KW-0238">DNA-binding</keyword>
<dbReference type="Gene3D" id="1.10.10.60">
    <property type="entry name" value="Homeodomain-like"/>
    <property type="match status" value="1"/>
</dbReference>
<evidence type="ECO:0000256" key="4">
    <source>
        <dbReference type="SAM" id="Phobius"/>
    </source>
</evidence>
<dbReference type="STRING" id="667015.Bacsa_3360"/>
<keyword evidence="1" id="KW-0805">Transcription regulation</keyword>
<sequence length="370" mass="42779">MGIIHLSIELAFDFIAFLMGGILILQAKDNYLKLYWGIIASCIGLFFIWENIGWLMIVTDTPEYRFTSLLSIDKMLKWYALASVVSLFPMASLYPGYFNHLRLLVFLLPPVIIITTGICYLFFNGHLTPVYSLNEIWSHIQEKDIQLRLGLFLVSILLPLAFFILPLASKHAFRRINRNMYAFIGFMFLFLSIYIAFTLNINEFVFNLFGIAALVFTLLFSTLYLFRENPFSDHIQMIPINKEEEEEESALPTSPLFVSVDNYLKQHPTYTDKSYTLQNLAEALNEKDKAVSQAIKSGGFTGFREYINCLRLEYFKQLASEDPNKNIKELMYLCGFTSRTTFYRNFADKFGISPTQFIENLQKGTSNLEK</sequence>
<dbReference type="SMART" id="SM00342">
    <property type="entry name" value="HTH_ARAC"/>
    <property type="match status" value="1"/>
</dbReference>
<evidence type="ECO:0000256" key="3">
    <source>
        <dbReference type="ARBA" id="ARBA00023163"/>
    </source>
</evidence>
<reference evidence="6 7" key="1">
    <citation type="journal article" date="2011" name="Stand. Genomic Sci.">
        <title>Complete genome sequence of Bacteroides salanitronis type strain (BL78).</title>
        <authorList>
            <person name="Gronow S."/>
            <person name="Held B."/>
            <person name="Lucas S."/>
            <person name="Lapidus A."/>
            <person name="Del Rio T.G."/>
            <person name="Nolan M."/>
            <person name="Tice H."/>
            <person name="Deshpande S."/>
            <person name="Cheng J.F."/>
            <person name="Pitluck S."/>
            <person name="Liolios K."/>
            <person name="Pagani I."/>
            <person name="Ivanova N."/>
            <person name="Mavromatis K."/>
            <person name="Pati A."/>
            <person name="Tapia R."/>
            <person name="Han C."/>
            <person name="Goodwin L."/>
            <person name="Chen A."/>
            <person name="Palaniappan K."/>
            <person name="Land M."/>
            <person name="Hauser L."/>
            <person name="Chang Y.J."/>
            <person name="Jeffries C.D."/>
            <person name="Brambilla E.M."/>
            <person name="Rohde M."/>
            <person name="Goker M."/>
            <person name="Detter J.C."/>
            <person name="Woyke T."/>
            <person name="Bristow J."/>
            <person name="Markowitz V."/>
            <person name="Hugenholtz P."/>
            <person name="Kyrpides N.C."/>
            <person name="Klenk H.P."/>
            <person name="Eisen J.A."/>
        </authorList>
    </citation>
    <scope>NUCLEOTIDE SEQUENCE [LARGE SCALE GENOMIC DNA]</scope>
    <source>
        <strain evidence="6 7">DSM 18170</strain>
    </source>
</reference>
<keyword evidence="4" id="KW-1133">Transmembrane helix</keyword>
<dbReference type="EMBL" id="CP002530">
    <property type="protein sequence ID" value="ADY37885.1"/>
    <property type="molecule type" value="Genomic_DNA"/>
</dbReference>
<feature type="domain" description="HTH araC/xylS-type" evidence="5">
    <location>
        <begin position="258"/>
        <end position="360"/>
    </location>
</feature>
<dbReference type="SUPFAM" id="SSF46689">
    <property type="entry name" value="Homeodomain-like"/>
    <property type="match status" value="1"/>
</dbReference>
<feature type="transmembrane region" description="Helical" evidence="4">
    <location>
        <begin position="205"/>
        <end position="226"/>
    </location>
</feature>
<proteinExistence type="predicted"/>